<evidence type="ECO:0000256" key="1">
    <source>
        <dbReference type="ARBA" id="ARBA00009716"/>
    </source>
</evidence>
<dbReference type="InterPro" id="IPR013785">
    <property type="entry name" value="Aldolase_TIM"/>
</dbReference>
<dbReference type="Proteomes" id="UP000242705">
    <property type="component" value="Unassembled WGS sequence"/>
</dbReference>
<evidence type="ECO:0000313" key="4">
    <source>
        <dbReference type="Proteomes" id="UP000242705"/>
    </source>
</evidence>
<reference evidence="3 4" key="1">
    <citation type="journal article" date="2014" name="BMC Genomics">
        <title>Comparison of environmental and isolate Sulfobacillus genomes reveals diverse carbon, sulfur, nitrogen, and hydrogen metabolisms.</title>
        <authorList>
            <person name="Justice N.B."/>
            <person name="Norman A."/>
            <person name="Brown C.T."/>
            <person name="Singh A."/>
            <person name="Thomas B.C."/>
            <person name="Banfield J.F."/>
        </authorList>
    </citation>
    <scope>NUCLEOTIDE SEQUENCE [LARGE SCALE GENOMIC DNA]</scope>
    <source>
        <strain evidence="3">AMDSBA5</strain>
    </source>
</reference>
<dbReference type="GO" id="GO:0006537">
    <property type="term" value="P:glutamate biosynthetic process"/>
    <property type="evidence" value="ECO:0007669"/>
    <property type="project" value="InterPro"/>
</dbReference>
<feature type="non-terminal residue" evidence="3">
    <location>
        <position position="1"/>
    </location>
</feature>
<comment type="caution">
    <text evidence="3">The sequence shown here is derived from an EMBL/GenBank/DDBJ whole genome shotgun (WGS) entry which is preliminary data.</text>
</comment>
<dbReference type="PANTHER" id="PTHR43819:SF1">
    <property type="entry name" value="ARCHAEAL-TYPE GLUTAMATE SYNTHASE [NADPH]"/>
    <property type="match status" value="1"/>
</dbReference>
<organism evidence="3 4">
    <name type="scientific">Sulfobacillus thermosulfidooxidans</name>
    <dbReference type="NCBI Taxonomy" id="28034"/>
    <lineage>
        <taxon>Bacteria</taxon>
        <taxon>Bacillati</taxon>
        <taxon>Bacillota</taxon>
        <taxon>Clostridia</taxon>
        <taxon>Eubacteriales</taxon>
        <taxon>Clostridiales Family XVII. Incertae Sedis</taxon>
        <taxon>Sulfobacillus</taxon>
    </lineage>
</organism>
<protein>
    <recommendedName>
        <fullName evidence="2">Glutamate synthase domain-containing protein</fullName>
    </recommendedName>
</protein>
<gene>
    <name evidence="3" type="ORF">C7B47_18180</name>
</gene>
<dbReference type="GO" id="GO:0015930">
    <property type="term" value="F:glutamate synthase activity"/>
    <property type="evidence" value="ECO:0007669"/>
    <property type="project" value="InterPro"/>
</dbReference>
<dbReference type="InterPro" id="IPR002932">
    <property type="entry name" value="Glu_synthdom"/>
</dbReference>
<evidence type="ECO:0000313" key="3">
    <source>
        <dbReference type="EMBL" id="PSR20253.1"/>
    </source>
</evidence>
<name>A0A2T2WDE5_SULTH</name>
<dbReference type="SUPFAM" id="SSF51395">
    <property type="entry name" value="FMN-linked oxidoreductases"/>
    <property type="match status" value="1"/>
</dbReference>
<dbReference type="AlphaFoldDB" id="A0A2T2WDE5"/>
<dbReference type="PANTHER" id="PTHR43819">
    <property type="entry name" value="ARCHAEAL-TYPE GLUTAMATE SYNTHASE [NADPH]"/>
    <property type="match status" value="1"/>
</dbReference>
<dbReference type="Pfam" id="PF01645">
    <property type="entry name" value="Glu_synthase"/>
    <property type="match status" value="1"/>
</dbReference>
<accession>A0A2T2WDE5</accession>
<dbReference type="Gene3D" id="3.20.20.70">
    <property type="entry name" value="Aldolase class I"/>
    <property type="match status" value="1"/>
</dbReference>
<sequence length="171" mass="18364">HIHHISLIASGGIKGAADIAKLLALGADAVAVGSAILFAMSHMQLSPFMPTTLEGASALVFAGSAHQKRPPFDVGEAVEHGVNWFNATASELRIMLEAMGLTHINQLRTVSLIPKTQEAATLLNLNLPLGHPNHSLAAQLDRVVAEYQVLNQLLLRQYRLLNAPKEMMSHA</sequence>
<dbReference type="EMBL" id="PXYX01000159">
    <property type="protein sequence ID" value="PSR20253.1"/>
    <property type="molecule type" value="Genomic_DNA"/>
</dbReference>
<comment type="similarity">
    <text evidence="1">Belongs to the glutamate synthase family.</text>
</comment>
<proteinExistence type="inferred from homology"/>
<evidence type="ECO:0000259" key="2">
    <source>
        <dbReference type="Pfam" id="PF01645"/>
    </source>
</evidence>
<feature type="domain" description="Glutamate synthase" evidence="2">
    <location>
        <begin position="3"/>
        <end position="100"/>
    </location>
</feature>